<dbReference type="EMBL" id="JABSTQ010009266">
    <property type="protein sequence ID" value="KAG0431029.1"/>
    <property type="molecule type" value="Genomic_DNA"/>
</dbReference>
<protein>
    <submittedName>
        <fullName evidence="1">Uncharacterized protein</fullName>
    </submittedName>
</protein>
<accession>A0AC60QAG5</accession>
<keyword evidence="2" id="KW-1185">Reference proteome</keyword>
<gene>
    <name evidence="1" type="ORF">HPB47_022169</name>
</gene>
<sequence length="108" mass="11389">HKMKLVLLLLVLVTVAAIGAFATSPVKCDSSKCDAAACKKPDCKCGTHKDACDCCEVCYKCPGEQCVPLFQDKCSGSNHCELEAGAAIITGARGICTAKKALFDTEHH</sequence>
<organism evidence="1 2">
    <name type="scientific">Ixodes persulcatus</name>
    <name type="common">Taiga tick</name>
    <dbReference type="NCBI Taxonomy" id="34615"/>
    <lineage>
        <taxon>Eukaryota</taxon>
        <taxon>Metazoa</taxon>
        <taxon>Ecdysozoa</taxon>
        <taxon>Arthropoda</taxon>
        <taxon>Chelicerata</taxon>
        <taxon>Arachnida</taxon>
        <taxon>Acari</taxon>
        <taxon>Parasitiformes</taxon>
        <taxon>Ixodida</taxon>
        <taxon>Ixodoidea</taxon>
        <taxon>Ixodidae</taxon>
        <taxon>Ixodinae</taxon>
        <taxon>Ixodes</taxon>
    </lineage>
</organism>
<feature type="non-terminal residue" evidence="1">
    <location>
        <position position="108"/>
    </location>
</feature>
<reference evidence="1 2" key="1">
    <citation type="journal article" date="2020" name="Cell">
        <title>Large-Scale Comparative Analyses of Tick Genomes Elucidate Their Genetic Diversity and Vector Capacities.</title>
        <authorList>
            <consortium name="Tick Genome and Microbiome Consortium (TIGMIC)"/>
            <person name="Jia N."/>
            <person name="Wang J."/>
            <person name="Shi W."/>
            <person name="Du L."/>
            <person name="Sun Y."/>
            <person name="Zhan W."/>
            <person name="Jiang J.F."/>
            <person name="Wang Q."/>
            <person name="Zhang B."/>
            <person name="Ji P."/>
            <person name="Bell-Sakyi L."/>
            <person name="Cui X.M."/>
            <person name="Yuan T.T."/>
            <person name="Jiang B.G."/>
            <person name="Yang W.F."/>
            <person name="Lam T.T."/>
            <person name="Chang Q.C."/>
            <person name="Ding S.J."/>
            <person name="Wang X.J."/>
            <person name="Zhu J.G."/>
            <person name="Ruan X.D."/>
            <person name="Zhao L."/>
            <person name="Wei J.T."/>
            <person name="Ye R.Z."/>
            <person name="Que T.C."/>
            <person name="Du C.H."/>
            <person name="Zhou Y.H."/>
            <person name="Cheng J.X."/>
            <person name="Dai P.F."/>
            <person name="Guo W.B."/>
            <person name="Han X.H."/>
            <person name="Huang E.J."/>
            <person name="Li L.F."/>
            <person name="Wei W."/>
            <person name="Gao Y.C."/>
            <person name="Liu J.Z."/>
            <person name="Shao H.Z."/>
            <person name="Wang X."/>
            <person name="Wang C.C."/>
            <person name="Yang T.C."/>
            <person name="Huo Q.B."/>
            <person name="Li W."/>
            <person name="Chen H.Y."/>
            <person name="Chen S.E."/>
            <person name="Zhou L.G."/>
            <person name="Ni X.B."/>
            <person name="Tian J.H."/>
            <person name="Sheng Y."/>
            <person name="Liu T."/>
            <person name="Pan Y.S."/>
            <person name="Xia L.Y."/>
            <person name="Li J."/>
            <person name="Zhao F."/>
            <person name="Cao W.C."/>
        </authorList>
    </citation>
    <scope>NUCLEOTIDE SEQUENCE [LARGE SCALE GENOMIC DNA]</scope>
    <source>
        <strain evidence="1">Iper-2018</strain>
    </source>
</reference>
<name>A0AC60QAG5_IXOPE</name>
<evidence type="ECO:0000313" key="2">
    <source>
        <dbReference type="Proteomes" id="UP000805193"/>
    </source>
</evidence>
<proteinExistence type="predicted"/>
<feature type="non-terminal residue" evidence="1">
    <location>
        <position position="1"/>
    </location>
</feature>
<dbReference type="Proteomes" id="UP000805193">
    <property type="component" value="Unassembled WGS sequence"/>
</dbReference>
<comment type="caution">
    <text evidence="1">The sequence shown here is derived from an EMBL/GenBank/DDBJ whole genome shotgun (WGS) entry which is preliminary data.</text>
</comment>
<evidence type="ECO:0000313" key="1">
    <source>
        <dbReference type="EMBL" id="KAG0431029.1"/>
    </source>
</evidence>